<evidence type="ECO:0000259" key="1">
    <source>
        <dbReference type="Pfam" id="PF02602"/>
    </source>
</evidence>
<dbReference type="EC" id="4.2.1.75" evidence="2"/>
<reference evidence="2" key="1">
    <citation type="submission" date="2024-05" db="EMBL/GenBank/DDBJ databases">
        <title>Alkalihalobacillus sp. strain MEB203 novel alkaliphilic bacterium from Lonar Lake, India.</title>
        <authorList>
            <person name="Joshi A."/>
            <person name="Thite S."/>
            <person name="Mengade P."/>
        </authorList>
    </citation>
    <scope>NUCLEOTIDE SEQUENCE</scope>
    <source>
        <strain evidence="2">MEB 203</strain>
    </source>
</reference>
<accession>A0ABT5VJC6</accession>
<gene>
    <name evidence="2" type="ORF">N7Z68_19600</name>
</gene>
<dbReference type="RefSeq" id="WP_275120158.1">
    <property type="nucleotide sequence ID" value="NZ_JAOTPO010000017.1"/>
</dbReference>
<dbReference type="InterPro" id="IPR003754">
    <property type="entry name" value="4pyrrol_synth_uPrphyn_synth"/>
</dbReference>
<dbReference type="CDD" id="cd06578">
    <property type="entry name" value="HemD"/>
    <property type="match status" value="1"/>
</dbReference>
<organism evidence="2 3">
    <name type="scientific">Alkalihalobacterium chitinilyticum</name>
    <dbReference type="NCBI Taxonomy" id="2980103"/>
    <lineage>
        <taxon>Bacteria</taxon>
        <taxon>Bacillati</taxon>
        <taxon>Bacillota</taxon>
        <taxon>Bacilli</taxon>
        <taxon>Bacillales</taxon>
        <taxon>Bacillaceae</taxon>
        <taxon>Alkalihalobacterium</taxon>
    </lineage>
</organism>
<keyword evidence="2" id="KW-0456">Lyase</keyword>
<feature type="domain" description="Tetrapyrrole biosynthesis uroporphyrinogen III synthase" evidence="1">
    <location>
        <begin position="20"/>
        <end position="259"/>
    </location>
</feature>
<dbReference type="Pfam" id="PF02602">
    <property type="entry name" value="HEM4"/>
    <property type="match status" value="1"/>
</dbReference>
<protein>
    <submittedName>
        <fullName evidence="2">Uroporphyrinogen-III synthase</fullName>
        <ecNumber evidence="2">4.2.1.75</ecNumber>
    </submittedName>
</protein>
<dbReference type="PANTHER" id="PTHR40082">
    <property type="entry name" value="BLR5956 PROTEIN"/>
    <property type="match status" value="1"/>
</dbReference>
<dbReference type="EMBL" id="JAOTPO010000017">
    <property type="protein sequence ID" value="MDE5415555.1"/>
    <property type="molecule type" value="Genomic_DNA"/>
</dbReference>
<keyword evidence="3" id="KW-1185">Reference proteome</keyword>
<dbReference type="Proteomes" id="UP001148125">
    <property type="component" value="Unassembled WGS sequence"/>
</dbReference>
<proteinExistence type="predicted"/>
<dbReference type="SUPFAM" id="SSF69618">
    <property type="entry name" value="HemD-like"/>
    <property type="match status" value="1"/>
</dbReference>
<dbReference type="NCBIfam" id="NF004584">
    <property type="entry name" value="PRK05928.2-1"/>
    <property type="match status" value="1"/>
</dbReference>
<evidence type="ECO:0000313" key="3">
    <source>
        <dbReference type="Proteomes" id="UP001148125"/>
    </source>
</evidence>
<dbReference type="InterPro" id="IPR039793">
    <property type="entry name" value="UROS/Hem4"/>
</dbReference>
<sequence>MGNALAGKKVVLAASRKTEEMATLIEKQGGTAIVRPLQGTVFLAEEQVEPELKQLIDDGTDWMIFTTGIGTETLLKIAQQNGLEEPFLHMVQEVKVAARGYKTLAALKKIDVKPIAKDDDGTTEGLSRALKDFDLTGKRVTIQLHGETAPRLTKFLEEKGAAVKHILPYRHIAPEPATVDALCEDIFAGKVDAVCFTTAIQVRSLFNYARVKGLYEKLIPYFKDKIVPVAVGKVTAEAFREEGIDKYVVPELERMGAMIIELGRYYESLKEV</sequence>
<dbReference type="PANTHER" id="PTHR40082:SF1">
    <property type="entry name" value="BLR5956 PROTEIN"/>
    <property type="match status" value="1"/>
</dbReference>
<comment type="caution">
    <text evidence="2">The sequence shown here is derived from an EMBL/GenBank/DDBJ whole genome shotgun (WGS) entry which is preliminary data.</text>
</comment>
<name>A0ABT5VJC6_9BACI</name>
<dbReference type="Gene3D" id="3.40.50.10090">
    <property type="match status" value="2"/>
</dbReference>
<dbReference type="GO" id="GO:0004852">
    <property type="term" value="F:uroporphyrinogen-III synthase activity"/>
    <property type="evidence" value="ECO:0007669"/>
    <property type="project" value="UniProtKB-EC"/>
</dbReference>
<dbReference type="InterPro" id="IPR036108">
    <property type="entry name" value="4pyrrol_syn_uPrphyn_synt_sf"/>
</dbReference>
<evidence type="ECO:0000313" key="2">
    <source>
        <dbReference type="EMBL" id="MDE5415555.1"/>
    </source>
</evidence>